<keyword evidence="4" id="KW-1185">Reference proteome</keyword>
<dbReference type="PANTHER" id="PTHR43353:SF5">
    <property type="entry name" value="SUCCINATE-SEMIALDEHYDE DEHYDROGENASE, MITOCHONDRIAL"/>
    <property type="match status" value="1"/>
</dbReference>
<dbReference type="InterPro" id="IPR016161">
    <property type="entry name" value="Ald_DH/histidinol_DH"/>
</dbReference>
<keyword evidence="1" id="KW-0560">Oxidoreductase</keyword>
<dbReference type="SUPFAM" id="SSF53720">
    <property type="entry name" value="ALDH-like"/>
    <property type="match status" value="1"/>
</dbReference>
<dbReference type="Gene3D" id="3.40.309.10">
    <property type="entry name" value="Aldehyde Dehydrogenase, Chain A, domain 2"/>
    <property type="match status" value="1"/>
</dbReference>
<organism evidence="3 4">
    <name type="scientific">Nocardia africana</name>
    <dbReference type="NCBI Taxonomy" id="134964"/>
    <lineage>
        <taxon>Bacteria</taxon>
        <taxon>Bacillati</taxon>
        <taxon>Actinomycetota</taxon>
        <taxon>Actinomycetes</taxon>
        <taxon>Mycobacteriales</taxon>
        <taxon>Nocardiaceae</taxon>
        <taxon>Nocardia</taxon>
    </lineage>
</organism>
<reference evidence="3 4" key="1">
    <citation type="submission" date="2024-10" db="EMBL/GenBank/DDBJ databases">
        <title>The Natural Products Discovery Center: Release of the First 8490 Sequenced Strains for Exploring Actinobacteria Biosynthetic Diversity.</title>
        <authorList>
            <person name="Kalkreuter E."/>
            <person name="Kautsar S.A."/>
            <person name="Yang D."/>
            <person name="Bader C.D."/>
            <person name="Teijaro C.N."/>
            <person name="Fluegel L."/>
            <person name="Davis C.M."/>
            <person name="Simpson J.R."/>
            <person name="Lauterbach L."/>
            <person name="Steele A.D."/>
            <person name="Gui C."/>
            <person name="Meng S."/>
            <person name="Li G."/>
            <person name="Viehrig K."/>
            <person name="Ye F."/>
            <person name="Su P."/>
            <person name="Kiefer A.F."/>
            <person name="Nichols A."/>
            <person name="Cepeda A.J."/>
            <person name="Yan W."/>
            <person name="Fan B."/>
            <person name="Jiang Y."/>
            <person name="Adhikari A."/>
            <person name="Zheng C.-J."/>
            <person name="Schuster L."/>
            <person name="Cowan T.M."/>
            <person name="Smanski M.J."/>
            <person name="Chevrette M.G."/>
            <person name="De Carvalho L.P.S."/>
            <person name="Shen B."/>
        </authorList>
    </citation>
    <scope>NUCLEOTIDE SEQUENCE [LARGE SCALE GENOMIC DNA]</scope>
    <source>
        <strain evidence="3 4">NPDC004550</strain>
    </source>
</reference>
<protein>
    <submittedName>
        <fullName evidence="3">Aldehyde dehydrogenase family protein</fullName>
    </submittedName>
</protein>
<evidence type="ECO:0000259" key="2">
    <source>
        <dbReference type="Pfam" id="PF00171"/>
    </source>
</evidence>
<comment type="caution">
    <text evidence="3">The sequence shown here is derived from an EMBL/GenBank/DDBJ whole genome shotgun (WGS) entry which is preliminary data.</text>
</comment>
<dbReference type="RefSeq" id="WP_387253317.1">
    <property type="nucleotide sequence ID" value="NZ_JBIALX010000010.1"/>
</dbReference>
<evidence type="ECO:0000313" key="3">
    <source>
        <dbReference type="EMBL" id="MFF0456430.1"/>
    </source>
</evidence>
<name>A0ABW6NMP2_9NOCA</name>
<accession>A0ABW6NMP2</accession>
<dbReference type="Gene3D" id="3.40.605.10">
    <property type="entry name" value="Aldehyde Dehydrogenase, Chain A, domain 1"/>
    <property type="match status" value="1"/>
</dbReference>
<dbReference type="PANTHER" id="PTHR43353">
    <property type="entry name" value="SUCCINATE-SEMIALDEHYDE DEHYDROGENASE, MITOCHONDRIAL"/>
    <property type="match status" value="1"/>
</dbReference>
<sequence length="476" mass="50394">MTLPHARNLVEGNWRDGHAVGTSYDPATGEPLGTFADGGAVTACAAIDAARRAFDHTGWAHDRHERSRVLLALADAMSARRDELVHLLSRENGKILAEAAMEIDSTIPKLRYNAALALTDCGRAAEITPGSYSMLLPQPLGVAAVIVPWNSPIILAVRSFAPALAAGCTVAMKMPAQTALTNGLLYELLADTVPAGVVNAFTESGNDGAPLLVADEKTDVISYTGSTAVGATIMAAAAPQLKRLSLELGGKTPMIVFDDADLDAAVPVLTAGITTFAGQFCMAGSRILVQRGLADQLRERLATSLRDVRVGPGTDTGSDMGPMIERAQAERVDRVVAAAAGYSTVLVRGGLVNPVGTDALLRPALLEVDDLSTPIVQDEVFGPVATFEVFDTEGDGVERANATRYGLAASVWTRDVDRPLRVARRINAGTVWTNTWGMTFDQMEEGGFKHSGLGRLNGHRAIEEFQEVKHLVHPVG</sequence>
<feature type="domain" description="Aldehyde dehydrogenase" evidence="2">
    <location>
        <begin position="22"/>
        <end position="470"/>
    </location>
</feature>
<gene>
    <name evidence="3" type="ORF">ACFYTH_23960</name>
</gene>
<dbReference type="EMBL" id="JBIALX010000010">
    <property type="protein sequence ID" value="MFF0456430.1"/>
    <property type="molecule type" value="Genomic_DNA"/>
</dbReference>
<dbReference type="InterPro" id="IPR050740">
    <property type="entry name" value="Aldehyde_DH_Superfamily"/>
</dbReference>
<dbReference type="Pfam" id="PF00171">
    <property type="entry name" value="Aldedh"/>
    <property type="match status" value="1"/>
</dbReference>
<dbReference type="InterPro" id="IPR016162">
    <property type="entry name" value="Ald_DH_N"/>
</dbReference>
<proteinExistence type="predicted"/>
<dbReference type="InterPro" id="IPR015590">
    <property type="entry name" value="Aldehyde_DH_dom"/>
</dbReference>
<dbReference type="InterPro" id="IPR016163">
    <property type="entry name" value="Ald_DH_C"/>
</dbReference>
<dbReference type="Proteomes" id="UP001601521">
    <property type="component" value="Unassembled WGS sequence"/>
</dbReference>
<evidence type="ECO:0000313" key="4">
    <source>
        <dbReference type="Proteomes" id="UP001601521"/>
    </source>
</evidence>
<evidence type="ECO:0000256" key="1">
    <source>
        <dbReference type="ARBA" id="ARBA00023002"/>
    </source>
</evidence>